<reference evidence="2 3" key="1">
    <citation type="journal article" date="2015" name="Genome Announc.">
        <title>Expanding the biotechnology potential of lactobacilli through comparative genomics of 213 strains and associated genera.</title>
        <authorList>
            <person name="Sun Z."/>
            <person name="Harris H.M."/>
            <person name="McCann A."/>
            <person name="Guo C."/>
            <person name="Argimon S."/>
            <person name="Zhang W."/>
            <person name="Yang X."/>
            <person name="Jeffery I.B."/>
            <person name="Cooney J.C."/>
            <person name="Kagawa T.F."/>
            <person name="Liu W."/>
            <person name="Song Y."/>
            <person name="Salvetti E."/>
            <person name="Wrobel A."/>
            <person name="Rasinkangas P."/>
            <person name="Parkhill J."/>
            <person name="Rea M.C."/>
            <person name="O'Sullivan O."/>
            <person name="Ritari J."/>
            <person name="Douillard F.P."/>
            <person name="Paul Ross R."/>
            <person name="Yang R."/>
            <person name="Briner A.E."/>
            <person name="Felis G.E."/>
            <person name="de Vos W.M."/>
            <person name="Barrangou R."/>
            <person name="Klaenhammer T.R."/>
            <person name="Caufield P.W."/>
            <person name="Cui Y."/>
            <person name="Zhang H."/>
            <person name="O'Toole P.W."/>
        </authorList>
    </citation>
    <scope>NUCLEOTIDE SEQUENCE [LARGE SCALE GENOMIC DNA]</scope>
    <source>
        <strain evidence="2 3">DSM 15707</strain>
    </source>
</reference>
<evidence type="ECO:0000313" key="2">
    <source>
        <dbReference type="EMBL" id="KRL54945.1"/>
    </source>
</evidence>
<feature type="domain" description="Siphovirus-type tail component RIFT-related" evidence="1">
    <location>
        <begin position="19"/>
        <end position="115"/>
    </location>
</feature>
<proteinExistence type="predicted"/>
<dbReference type="STRING" id="1423778.FC70_GL001748"/>
<sequence>MIYDPRLYIKIDDEDEIDVSEQISGLKFLGDDENPNPLITYQADTGVDGQLPLATTFDKNVINANFWLHFKDYYDFKIAKHDIHRIFSRRSKMRIRTDAEPDIVKFVRPVPFEISITEPGGTDSMFTIPFDNPSGYKYSLGRSDDDMTYHSAEWQIGMNIPIDQILSYKSTSSEFEIYNASDIVIDPYLKKHDLKILVKFVGDGITITNKTNGTNWSYIKAATKNDSIILNGIATTLNGEPASANTDFGNIVLEQGYNDISVTGAADFEIAFSFPFVYLG</sequence>
<name>A0A0R1REC1_9LACO</name>
<dbReference type="Proteomes" id="UP000051697">
    <property type="component" value="Unassembled WGS sequence"/>
</dbReference>
<dbReference type="AlphaFoldDB" id="A0A0R1REC1"/>
<organism evidence="2 3">
    <name type="scientific">Paucilactobacillus oligofermentans DSM 15707 = LMG 22743</name>
    <dbReference type="NCBI Taxonomy" id="1423778"/>
    <lineage>
        <taxon>Bacteria</taxon>
        <taxon>Bacillati</taxon>
        <taxon>Bacillota</taxon>
        <taxon>Bacilli</taxon>
        <taxon>Lactobacillales</taxon>
        <taxon>Lactobacillaceae</taxon>
        <taxon>Paucilactobacillus</taxon>
    </lineage>
</organism>
<protein>
    <recommendedName>
        <fullName evidence="1">Siphovirus-type tail component RIFT-related domain-containing protein</fullName>
    </recommendedName>
</protein>
<dbReference type="Pfam" id="PF05709">
    <property type="entry name" value="Sipho_tail"/>
    <property type="match status" value="1"/>
</dbReference>
<gene>
    <name evidence="2" type="ORF">FC70_GL001748</name>
</gene>
<comment type="caution">
    <text evidence="2">The sequence shown here is derived from an EMBL/GenBank/DDBJ whole genome shotgun (WGS) entry which is preliminary data.</text>
</comment>
<dbReference type="EMBL" id="AZFE01000032">
    <property type="protein sequence ID" value="KRL54945.1"/>
    <property type="molecule type" value="Genomic_DNA"/>
</dbReference>
<dbReference type="KEGG" id="lol:LACOL_0830"/>
<dbReference type="InterPro" id="IPR008841">
    <property type="entry name" value="Siphovirus-type_tail_N"/>
</dbReference>
<dbReference type="Gene3D" id="2.40.30.200">
    <property type="match status" value="1"/>
</dbReference>
<evidence type="ECO:0000313" key="3">
    <source>
        <dbReference type="Proteomes" id="UP000051697"/>
    </source>
</evidence>
<accession>A0A0R1REC1</accession>
<dbReference type="PATRIC" id="fig|1423778.4.peg.1787"/>
<dbReference type="RefSeq" id="WP_057890658.1">
    <property type="nucleotide sequence ID" value="NZ_AZFE01000032.1"/>
</dbReference>
<keyword evidence="3" id="KW-1185">Reference proteome</keyword>
<dbReference type="OrthoDB" id="2194642at2"/>
<evidence type="ECO:0000259" key="1">
    <source>
        <dbReference type="Pfam" id="PF05709"/>
    </source>
</evidence>